<dbReference type="GO" id="GO:0050660">
    <property type="term" value="F:flavin adenine dinucleotide binding"/>
    <property type="evidence" value="ECO:0007669"/>
    <property type="project" value="InterPro"/>
</dbReference>
<keyword evidence="1 5" id="KW-0285">Flavoprotein</keyword>
<feature type="active site" description="Proton donor" evidence="6">
    <location>
        <position position="95"/>
    </location>
</feature>
<sequence length="317" mass="36267">MKLSLAPIQGITLAHYRNIYSEIFGGVDSYYTPFIATSSLRKIVPSIYKDIIPQNNNNNIDIIPQLLSNNGSDFNFFASTIADMGYKEINWNIGCPSHTVTKKKKGSGILAYPDMVNKFLDEVCTNKQYDLTVKLRLGLNSLDEGINIIELLNNYPLKSVIIHARTGIQKYEGTVNLESFEILNSLSKHEVTYNGDIFTNEDFIKIKNRFPMVNSFMIGRGALRDPFLPSTIKGIITPTSEKIAKIKEFHDFIFNHYKKVLYGDKHLCDKMKEFWIYTSVHIDPSGKFLKKLKKCNTTSVYLDIIDKMFDTSNLWIE</sequence>
<comment type="function">
    <text evidence="5">Catalyzes the synthesis of 5,6-dihydrouridine (D), a modified base found in the D-loop of most tRNAs, via the reduction of the C5-C6 double bond in target uridines.</text>
</comment>
<keyword evidence="4 5" id="KW-0560">Oxidoreductase</keyword>
<dbReference type="InterPro" id="IPR001269">
    <property type="entry name" value="DUS_fam"/>
</dbReference>
<accession>A0AAU9ETZ7</accession>
<dbReference type="PANTHER" id="PTHR45846:SF1">
    <property type="entry name" value="TRNA-DIHYDROURIDINE(47) SYNTHASE [NAD(P)(+)]-LIKE"/>
    <property type="match status" value="1"/>
</dbReference>
<keyword evidence="3 5" id="KW-0819">tRNA processing</keyword>
<reference evidence="9 10" key="1">
    <citation type="submission" date="2023-08" db="EMBL/GenBank/DDBJ databases">
        <title>Helicovermis profunda gen. nov., sp. nov., a novel mesophilic, fermentative bacterium within the Bacillota from a deep-sea hydrothermal vent chimney.</title>
        <authorList>
            <person name="Miyazaki U."/>
            <person name="Mizutani D."/>
            <person name="Hashimoto Y."/>
            <person name="Tame A."/>
            <person name="Sawayama S."/>
            <person name="Miyazaki J."/>
            <person name="Takai K."/>
            <person name="Nakagawa S."/>
        </authorList>
    </citation>
    <scope>NUCLEOTIDE SEQUENCE [LARGE SCALE GENOMIC DNA]</scope>
    <source>
        <strain evidence="9 10">S502</strain>
    </source>
</reference>
<feature type="binding site" evidence="7">
    <location>
        <position position="134"/>
    </location>
    <ligand>
        <name>FMN</name>
        <dbReference type="ChEBI" id="CHEBI:58210"/>
    </ligand>
</feature>
<keyword evidence="7" id="KW-0547">Nucleotide-binding</keyword>
<protein>
    <recommendedName>
        <fullName evidence="5">tRNA-dihydrouridine synthase</fullName>
        <ecNumber evidence="5">1.3.1.-</ecNumber>
    </recommendedName>
</protein>
<gene>
    <name evidence="9" type="ORF">HLPR_08660</name>
</gene>
<dbReference type="PIRSF" id="PIRSF006621">
    <property type="entry name" value="Dus"/>
    <property type="match status" value="1"/>
</dbReference>
<evidence type="ECO:0000313" key="10">
    <source>
        <dbReference type="Proteomes" id="UP001321786"/>
    </source>
</evidence>
<dbReference type="KEGG" id="hprf:HLPR_08660"/>
<evidence type="ECO:0000256" key="3">
    <source>
        <dbReference type="ARBA" id="ARBA00022694"/>
    </source>
</evidence>
<dbReference type="EC" id="1.3.1.-" evidence="5"/>
<proteinExistence type="inferred from homology"/>
<evidence type="ECO:0000256" key="1">
    <source>
        <dbReference type="ARBA" id="ARBA00022630"/>
    </source>
</evidence>
<evidence type="ECO:0000256" key="5">
    <source>
        <dbReference type="PIRNR" id="PIRNR006621"/>
    </source>
</evidence>
<dbReference type="Pfam" id="PF01207">
    <property type="entry name" value="Dus"/>
    <property type="match status" value="1"/>
</dbReference>
<keyword evidence="2 5" id="KW-0288">FMN</keyword>
<dbReference type="GO" id="GO:0003723">
    <property type="term" value="F:RNA binding"/>
    <property type="evidence" value="ECO:0007669"/>
    <property type="project" value="TreeGrafter"/>
</dbReference>
<evidence type="ECO:0000256" key="6">
    <source>
        <dbReference type="PIRSR" id="PIRSR006621-1"/>
    </source>
</evidence>
<organism evidence="9 10">
    <name type="scientific">Helicovermis profundi</name>
    <dbReference type="NCBI Taxonomy" id="3065157"/>
    <lineage>
        <taxon>Bacteria</taxon>
        <taxon>Bacillati</taxon>
        <taxon>Bacillota</taxon>
        <taxon>Clostridia</taxon>
        <taxon>Helicovermis</taxon>
    </lineage>
</organism>
<evidence type="ECO:0000313" key="9">
    <source>
        <dbReference type="EMBL" id="BEP28535.1"/>
    </source>
</evidence>
<comment type="cofactor">
    <cofactor evidence="5 7">
        <name>FMN</name>
        <dbReference type="ChEBI" id="CHEBI:58210"/>
    </cofactor>
</comment>
<feature type="binding site" evidence="7">
    <location>
        <begin position="219"/>
        <end position="220"/>
    </location>
    <ligand>
        <name>FMN</name>
        <dbReference type="ChEBI" id="CHEBI:58210"/>
    </ligand>
</feature>
<evidence type="ECO:0000256" key="2">
    <source>
        <dbReference type="ARBA" id="ARBA00022643"/>
    </source>
</evidence>
<dbReference type="EMBL" id="AP028654">
    <property type="protein sequence ID" value="BEP28535.1"/>
    <property type="molecule type" value="Genomic_DNA"/>
</dbReference>
<dbReference type="AlphaFoldDB" id="A0AAU9ETZ7"/>
<name>A0AAU9ETZ7_9FIRM</name>
<dbReference type="InterPro" id="IPR035587">
    <property type="entry name" value="DUS-like_FMN-bd"/>
</dbReference>
<feature type="binding site" evidence="7">
    <location>
        <position position="163"/>
    </location>
    <ligand>
        <name>FMN</name>
        <dbReference type="ChEBI" id="CHEBI:58210"/>
    </ligand>
</feature>
<comment type="similarity">
    <text evidence="5">Belongs to the dus family.</text>
</comment>
<feature type="domain" description="DUS-like FMN-binding" evidence="8">
    <location>
        <begin position="5"/>
        <end position="279"/>
    </location>
</feature>
<dbReference type="Proteomes" id="UP001321786">
    <property type="component" value="Chromosome"/>
</dbReference>
<evidence type="ECO:0000259" key="8">
    <source>
        <dbReference type="Pfam" id="PF01207"/>
    </source>
</evidence>
<dbReference type="SUPFAM" id="SSF51395">
    <property type="entry name" value="FMN-linked oxidoreductases"/>
    <property type="match status" value="1"/>
</dbReference>
<dbReference type="CDD" id="cd02801">
    <property type="entry name" value="DUS_like_FMN"/>
    <property type="match status" value="1"/>
</dbReference>
<dbReference type="RefSeq" id="WP_338536848.1">
    <property type="nucleotide sequence ID" value="NZ_AP028654.1"/>
</dbReference>
<dbReference type="PANTHER" id="PTHR45846">
    <property type="entry name" value="TRNA-DIHYDROURIDINE(47) SYNTHASE [NAD(P)(+)]-LIKE"/>
    <property type="match status" value="1"/>
</dbReference>
<evidence type="ECO:0000256" key="7">
    <source>
        <dbReference type="PIRSR" id="PIRSR006621-2"/>
    </source>
</evidence>
<keyword evidence="10" id="KW-1185">Reference proteome</keyword>
<dbReference type="GO" id="GO:0017150">
    <property type="term" value="F:tRNA dihydrouridine synthase activity"/>
    <property type="evidence" value="ECO:0007669"/>
    <property type="project" value="InterPro"/>
</dbReference>
<dbReference type="InterPro" id="IPR013785">
    <property type="entry name" value="Aldolase_TIM"/>
</dbReference>
<evidence type="ECO:0000256" key="4">
    <source>
        <dbReference type="ARBA" id="ARBA00023002"/>
    </source>
</evidence>
<dbReference type="Gene3D" id="3.20.20.70">
    <property type="entry name" value="Aldolase class I"/>
    <property type="match status" value="1"/>
</dbReference>
<feature type="binding site" evidence="7">
    <location>
        <position position="65"/>
    </location>
    <ligand>
        <name>FMN</name>
        <dbReference type="ChEBI" id="CHEBI:58210"/>
    </ligand>
</feature>